<dbReference type="RefSeq" id="WP_354367672.1">
    <property type="nucleotide sequence ID" value="NZ_JBEPMA010000004.1"/>
</dbReference>
<dbReference type="PANTHER" id="PTHR14119">
    <property type="entry name" value="HYDROLASE"/>
    <property type="match status" value="1"/>
</dbReference>
<dbReference type="SUPFAM" id="SSF52499">
    <property type="entry name" value="Isochorismatase-like hydrolases"/>
    <property type="match status" value="1"/>
</dbReference>
<dbReference type="InterPro" id="IPR050993">
    <property type="entry name" value="Isochorismatase_domain"/>
</dbReference>
<dbReference type="InterPro" id="IPR000868">
    <property type="entry name" value="Isochorismatase-like_dom"/>
</dbReference>
<dbReference type="Pfam" id="PF00857">
    <property type="entry name" value="Isochorismatase"/>
    <property type="match status" value="1"/>
</dbReference>
<keyword evidence="3" id="KW-1185">Reference proteome</keyword>
<sequence>MKNFKLNRKDVVFAFIDVQDKLLNAISNKDEILKNAEILSNAAKITESESLFTVQYPEGLGYTNEKIKAPLAEKEEFGKLNFNAYEDEDIYTEIKKLKKRQFILCGIEAHICVFQTVRNLLACGYEVFIVENAVGSRDEKNAKNAIEQMREMGAVITNVETVLFDLAGVAGTREFKALQKLII</sequence>
<proteinExistence type="predicted"/>
<evidence type="ECO:0000313" key="3">
    <source>
        <dbReference type="Proteomes" id="UP001549162"/>
    </source>
</evidence>
<name>A0ABV2JC36_9FIRM</name>
<dbReference type="PANTHER" id="PTHR14119:SF3">
    <property type="entry name" value="ISOCHORISMATASE DOMAIN-CONTAINING PROTEIN 2"/>
    <property type="match status" value="1"/>
</dbReference>
<dbReference type="EMBL" id="JBEPMA010000004">
    <property type="protein sequence ID" value="MET3617329.1"/>
    <property type="molecule type" value="Genomic_DNA"/>
</dbReference>
<dbReference type="InterPro" id="IPR036380">
    <property type="entry name" value="Isochorismatase-like_sf"/>
</dbReference>
<evidence type="ECO:0000313" key="2">
    <source>
        <dbReference type="EMBL" id="MET3617329.1"/>
    </source>
</evidence>
<evidence type="ECO:0000259" key="1">
    <source>
        <dbReference type="Pfam" id="PF00857"/>
    </source>
</evidence>
<organism evidence="2 3">
    <name type="scientific">Peptoniphilus olsenii</name>
    <dbReference type="NCBI Taxonomy" id="411570"/>
    <lineage>
        <taxon>Bacteria</taxon>
        <taxon>Bacillati</taxon>
        <taxon>Bacillota</taxon>
        <taxon>Tissierellia</taxon>
        <taxon>Tissierellales</taxon>
        <taxon>Peptoniphilaceae</taxon>
        <taxon>Peptoniphilus</taxon>
    </lineage>
</organism>
<feature type="domain" description="Isochorismatase-like" evidence="1">
    <location>
        <begin position="15"/>
        <end position="160"/>
    </location>
</feature>
<accession>A0ABV2JC36</accession>
<comment type="caution">
    <text evidence="2">The sequence shown here is derived from an EMBL/GenBank/DDBJ whole genome shotgun (WGS) entry which is preliminary data.</text>
</comment>
<protein>
    <recommendedName>
        <fullName evidence="1">Isochorismatase-like domain-containing protein</fullName>
    </recommendedName>
</protein>
<gene>
    <name evidence="2" type="ORF">ABID14_000958</name>
</gene>
<dbReference type="Proteomes" id="UP001549162">
    <property type="component" value="Unassembled WGS sequence"/>
</dbReference>
<reference evidence="2 3" key="1">
    <citation type="submission" date="2024-06" db="EMBL/GenBank/DDBJ databases">
        <title>Genomic Encyclopedia of Type Strains, Phase IV (KMG-IV): sequencing the most valuable type-strain genomes for metagenomic binning, comparative biology and taxonomic classification.</title>
        <authorList>
            <person name="Goeker M."/>
        </authorList>
    </citation>
    <scope>NUCLEOTIDE SEQUENCE [LARGE SCALE GENOMIC DNA]</scope>
    <source>
        <strain evidence="2 3">DSM 21460</strain>
    </source>
</reference>
<dbReference type="Gene3D" id="3.40.50.850">
    <property type="entry name" value="Isochorismatase-like"/>
    <property type="match status" value="1"/>
</dbReference>